<reference evidence="24" key="1">
    <citation type="submission" date="2020-08" db="EMBL/GenBank/DDBJ databases">
        <title>Genome public.</title>
        <authorList>
            <person name="Liu C."/>
            <person name="Sun Q."/>
        </authorList>
    </citation>
    <scope>NUCLEOTIDE SEQUENCE</scope>
    <source>
        <strain evidence="24">NSJ-32</strain>
    </source>
</reference>
<evidence type="ECO:0000313" key="25">
    <source>
        <dbReference type="Proteomes" id="UP000657006"/>
    </source>
</evidence>
<keyword evidence="10" id="KW-0028">Amino-acid biosynthesis</keyword>
<feature type="binding site" evidence="19">
    <location>
        <position position="83"/>
    </location>
    <ligand>
        <name>substrate</name>
    </ligand>
</feature>
<gene>
    <name evidence="24" type="primary">pheA</name>
    <name evidence="24" type="ORF">H8730_00665</name>
</gene>
<dbReference type="AlphaFoldDB" id="A0A926DN59"/>
<evidence type="ECO:0000256" key="19">
    <source>
        <dbReference type="PIRSR" id="PIRSR001500-1"/>
    </source>
</evidence>
<comment type="catalytic activity">
    <reaction evidence="18">
        <text>prephenate + H(+) = 3-phenylpyruvate + CO2 + H2O</text>
        <dbReference type="Rhea" id="RHEA:21648"/>
        <dbReference type="ChEBI" id="CHEBI:15377"/>
        <dbReference type="ChEBI" id="CHEBI:15378"/>
        <dbReference type="ChEBI" id="CHEBI:16526"/>
        <dbReference type="ChEBI" id="CHEBI:18005"/>
        <dbReference type="ChEBI" id="CHEBI:29934"/>
        <dbReference type="EC" id="4.2.1.51"/>
    </reaction>
</comment>
<keyword evidence="14 24" id="KW-0456">Lyase</keyword>
<feature type="domain" description="Prephenate dehydratase" evidence="22">
    <location>
        <begin position="96"/>
        <end position="273"/>
    </location>
</feature>
<dbReference type="GO" id="GO:0004664">
    <property type="term" value="F:prephenate dehydratase activity"/>
    <property type="evidence" value="ECO:0007669"/>
    <property type="project" value="UniProtKB-EC"/>
</dbReference>
<evidence type="ECO:0000256" key="14">
    <source>
        <dbReference type="ARBA" id="ARBA00023239"/>
    </source>
</evidence>
<dbReference type="EMBL" id="JACRSQ010000001">
    <property type="protein sequence ID" value="MBC8542063.1"/>
    <property type="molecule type" value="Genomic_DNA"/>
</dbReference>
<evidence type="ECO:0000256" key="15">
    <source>
        <dbReference type="ARBA" id="ARBA00023268"/>
    </source>
</evidence>
<dbReference type="GO" id="GO:0005737">
    <property type="term" value="C:cytoplasm"/>
    <property type="evidence" value="ECO:0007669"/>
    <property type="project" value="UniProtKB-SubCell"/>
</dbReference>
<keyword evidence="9" id="KW-0963">Cytoplasm</keyword>
<keyword evidence="12" id="KW-0584">Phenylalanine biosynthesis</keyword>
<feature type="site" description="Essential for prephenate dehydratase activity" evidence="20">
    <location>
        <position position="266"/>
    </location>
</feature>
<dbReference type="Gene3D" id="1.20.59.10">
    <property type="entry name" value="Chorismate mutase"/>
    <property type="match status" value="1"/>
</dbReference>
<evidence type="ECO:0000256" key="1">
    <source>
        <dbReference type="ARBA" id="ARBA00000824"/>
    </source>
</evidence>
<evidence type="ECO:0000256" key="17">
    <source>
        <dbReference type="ARBA" id="ARBA00031520"/>
    </source>
</evidence>
<dbReference type="GO" id="GO:0046417">
    <property type="term" value="P:chorismate metabolic process"/>
    <property type="evidence" value="ECO:0007669"/>
    <property type="project" value="InterPro"/>
</dbReference>
<dbReference type="Proteomes" id="UP000657006">
    <property type="component" value="Unassembled WGS sequence"/>
</dbReference>
<evidence type="ECO:0000256" key="6">
    <source>
        <dbReference type="ARBA" id="ARBA00013147"/>
    </source>
</evidence>
<dbReference type="InterPro" id="IPR036979">
    <property type="entry name" value="CM_dom_sf"/>
</dbReference>
<evidence type="ECO:0000256" key="2">
    <source>
        <dbReference type="ARBA" id="ARBA00002364"/>
    </source>
</evidence>
<dbReference type="PIRSF" id="PIRSF001500">
    <property type="entry name" value="Chor_mut_pdt_Ppr"/>
    <property type="match status" value="1"/>
</dbReference>
<comment type="catalytic activity">
    <reaction evidence="1">
        <text>chorismate = prephenate</text>
        <dbReference type="Rhea" id="RHEA:13897"/>
        <dbReference type="ChEBI" id="CHEBI:29748"/>
        <dbReference type="ChEBI" id="CHEBI:29934"/>
        <dbReference type="EC" id="5.4.99.5"/>
    </reaction>
</comment>
<dbReference type="SUPFAM" id="SSF53850">
    <property type="entry name" value="Periplasmic binding protein-like II"/>
    <property type="match status" value="1"/>
</dbReference>
<comment type="function">
    <text evidence="2">Catalyzes the Claisen rearrangement of chorismate to prephenate and the decarboxylation/dehydration of prephenate to phenylpyruvate.</text>
</comment>
<name>A0A926DN59_9FIRM</name>
<dbReference type="Pfam" id="PF01817">
    <property type="entry name" value="CM_2"/>
    <property type="match status" value="1"/>
</dbReference>
<evidence type="ECO:0000256" key="20">
    <source>
        <dbReference type="PIRSR" id="PIRSR001500-2"/>
    </source>
</evidence>
<dbReference type="SUPFAM" id="SSF55021">
    <property type="entry name" value="ACT-like"/>
    <property type="match status" value="1"/>
</dbReference>
<feature type="binding site" evidence="19">
    <location>
        <position position="26"/>
    </location>
    <ligand>
        <name>substrate</name>
    </ligand>
</feature>
<evidence type="ECO:0000256" key="16">
    <source>
        <dbReference type="ARBA" id="ARBA00031175"/>
    </source>
</evidence>
<feature type="binding site" evidence="19">
    <location>
        <position position="37"/>
    </location>
    <ligand>
        <name>substrate</name>
    </ligand>
</feature>
<keyword evidence="11" id="KW-0057">Aromatic amino acid biosynthesis</keyword>
<feature type="domain" description="ACT" evidence="23">
    <location>
        <begin position="285"/>
        <end position="362"/>
    </location>
</feature>
<keyword evidence="13" id="KW-0413">Isomerase</keyword>
<dbReference type="InterPro" id="IPR008242">
    <property type="entry name" value="Chor_mutase/pphenate_deHydtase"/>
</dbReference>
<proteinExistence type="predicted"/>
<dbReference type="Gene3D" id="3.30.70.260">
    <property type="match status" value="1"/>
</dbReference>
<dbReference type="GO" id="GO:0009094">
    <property type="term" value="P:L-phenylalanine biosynthetic process"/>
    <property type="evidence" value="ECO:0007669"/>
    <property type="project" value="UniProtKB-KW"/>
</dbReference>
<evidence type="ECO:0000256" key="11">
    <source>
        <dbReference type="ARBA" id="ARBA00023141"/>
    </source>
</evidence>
<dbReference type="InterPro" id="IPR036263">
    <property type="entry name" value="Chorismate_II_sf"/>
</dbReference>
<evidence type="ECO:0000256" key="5">
    <source>
        <dbReference type="ARBA" id="ARBA00004817"/>
    </source>
</evidence>
<evidence type="ECO:0000259" key="21">
    <source>
        <dbReference type="PROSITE" id="PS51168"/>
    </source>
</evidence>
<feature type="binding site" evidence="19">
    <location>
        <position position="46"/>
    </location>
    <ligand>
        <name>substrate</name>
    </ligand>
</feature>
<evidence type="ECO:0000256" key="10">
    <source>
        <dbReference type="ARBA" id="ARBA00022605"/>
    </source>
</evidence>
<protein>
    <recommendedName>
        <fullName evidence="7">Bifunctional chorismate mutase/prephenate dehydratase</fullName>
        <ecNumber evidence="6">4.2.1.51</ecNumber>
    </recommendedName>
    <alternativeName>
        <fullName evidence="17">Chorismate mutase-prephenate dehydratase</fullName>
    </alternativeName>
    <alternativeName>
        <fullName evidence="8">Prephenate dehydratase</fullName>
    </alternativeName>
    <alternativeName>
        <fullName evidence="16">p-protein</fullName>
    </alternativeName>
</protein>
<dbReference type="InterPro" id="IPR002912">
    <property type="entry name" value="ACT_dom"/>
</dbReference>
<evidence type="ECO:0000259" key="23">
    <source>
        <dbReference type="PROSITE" id="PS51671"/>
    </source>
</evidence>
<dbReference type="InterPro" id="IPR002701">
    <property type="entry name" value="CM_II_prokaryot"/>
</dbReference>
<evidence type="ECO:0000256" key="18">
    <source>
        <dbReference type="ARBA" id="ARBA00047848"/>
    </source>
</evidence>
<evidence type="ECO:0000313" key="24">
    <source>
        <dbReference type="EMBL" id="MBC8542063.1"/>
    </source>
</evidence>
<dbReference type="InterPro" id="IPR011279">
    <property type="entry name" value="Chorismate_mutase_GmP"/>
</dbReference>
<keyword evidence="25" id="KW-1185">Reference proteome</keyword>
<dbReference type="InterPro" id="IPR045865">
    <property type="entry name" value="ACT-like_dom_sf"/>
</dbReference>
<feature type="binding site" evidence="19">
    <location>
        <position position="9"/>
    </location>
    <ligand>
        <name>substrate</name>
    </ligand>
</feature>
<comment type="pathway">
    <text evidence="5">Metabolic intermediate biosynthesis; prephenate biosynthesis; prephenate from chorismate: step 1/1.</text>
</comment>
<feature type="binding site" evidence="19">
    <location>
        <position position="50"/>
    </location>
    <ligand>
        <name>substrate</name>
    </ligand>
</feature>
<dbReference type="GO" id="GO:0004106">
    <property type="term" value="F:chorismate mutase activity"/>
    <property type="evidence" value="ECO:0007669"/>
    <property type="project" value="UniProtKB-EC"/>
</dbReference>
<dbReference type="NCBIfam" id="TIGR01805">
    <property type="entry name" value="CM_mono_grmpos"/>
    <property type="match status" value="1"/>
</dbReference>
<evidence type="ECO:0000256" key="7">
    <source>
        <dbReference type="ARBA" id="ARBA00014401"/>
    </source>
</evidence>
<comment type="pathway">
    <text evidence="4">Amino-acid biosynthesis; L-phenylalanine biosynthesis; phenylpyruvate from prephenate: step 1/1.</text>
</comment>
<dbReference type="InterPro" id="IPR001086">
    <property type="entry name" value="Preph_deHydtase"/>
</dbReference>
<evidence type="ECO:0000256" key="3">
    <source>
        <dbReference type="ARBA" id="ARBA00004496"/>
    </source>
</evidence>
<feature type="binding site" evidence="19">
    <location>
        <position position="87"/>
    </location>
    <ligand>
        <name>substrate</name>
    </ligand>
</feature>
<dbReference type="PANTHER" id="PTHR21022">
    <property type="entry name" value="PREPHENATE DEHYDRATASE P PROTEIN"/>
    <property type="match status" value="1"/>
</dbReference>
<organism evidence="24 25">
    <name type="scientific">Bianquea renquensis</name>
    <dbReference type="NCBI Taxonomy" id="2763661"/>
    <lineage>
        <taxon>Bacteria</taxon>
        <taxon>Bacillati</taxon>
        <taxon>Bacillota</taxon>
        <taxon>Clostridia</taxon>
        <taxon>Eubacteriales</taxon>
        <taxon>Bianqueaceae</taxon>
        <taxon>Bianquea</taxon>
    </lineage>
</organism>
<dbReference type="CDD" id="cd13631">
    <property type="entry name" value="PBP2_Ct-PDT_like"/>
    <property type="match status" value="1"/>
</dbReference>
<sequence length="372" mass="42057">MSEEIQSLRQQINEVDEQLAELFDRRMTISKGVALYKKEHNLPIFDKEREQQVLARVVEAYPHRDQAFHKSLVTFFQTVMDLSKESQKQWITDQVAIGYYGVPGSFSNEALECFFGTDGVYKSYRTFEEEFQALAEGEIRYGVFPIENSTTGIISEVYDLLAAYDFYIVREGSLRIEQNLLGLPGATLEEITEVYSHAQGFAQSAEFFSGHPNWTLIPFYSTAKSAERVAKEQDPRKACVAGKKAAKLHGLEILQAGIQDNSQNFTRFVVISPNMEVPTGANKISLYFTLEHKPGSLFAALEEISKRGLNMLKIESRPIKGQIWEYSFFVDLEGNVDDPSVADALRMARQHCIDWKILGNYALKPAGSLSSQ</sequence>
<comment type="caution">
    <text evidence="24">The sequence shown here is derived from an EMBL/GenBank/DDBJ whole genome shotgun (WGS) entry which is preliminary data.</text>
</comment>
<evidence type="ECO:0000256" key="9">
    <source>
        <dbReference type="ARBA" id="ARBA00022490"/>
    </source>
</evidence>
<evidence type="ECO:0000256" key="12">
    <source>
        <dbReference type="ARBA" id="ARBA00023222"/>
    </source>
</evidence>
<dbReference type="Pfam" id="PF00800">
    <property type="entry name" value="PDT"/>
    <property type="match status" value="1"/>
</dbReference>
<accession>A0A926DN59</accession>
<dbReference type="Gene3D" id="3.40.190.10">
    <property type="entry name" value="Periplasmic binding protein-like II"/>
    <property type="match status" value="2"/>
</dbReference>
<dbReference type="SMART" id="SM00830">
    <property type="entry name" value="CM_2"/>
    <property type="match status" value="1"/>
</dbReference>
<dbReference type="RefSeq" id="WP_249289139.1">
    <property type="nucleotide sequence ID" value="NZ_JACRSQ010000001.1"/>
</dbReference>
<dbReference type="PANTHER" id="PTHR21022:SF19">
    <property type="entry name" value="PREPHENATE DEHYDRATASE-RELATED"/>
    <property type="match status" value="1"/>
</dbReference>
<dbReference type="NCBIfam" id="NF008865">
    <property type="entry name" value="PRK11898.1"/>
    <property type="match status" value="1"/>
</dbReference>
<dbReference type="EC" id="4.2.1.51" evidence="6"/>
<dbReference type="Pfam" id="PF01842">
    <property type="entry name" value="ACT"/>
    <property type="match status" value="1"/>
</dbReference>
<dbReference type="PROSITE" id="PS51671">
    <property type="entry name" value="ACT"/>
    <property type="match status" value="1"/>
</dbReference>
<dbReference type="CDD" id="cd04905">
    <property type="entry name" value="ACT_CM-PDT"/>
    <property type="match status" value="1"/>
</dbReference>
<dbReference type="SUPFAM" id="SSF48600">
    <property type="entry name" value="Chorismate mutase II"/>
    <property type="match status" value="1"/>
</dbReference>
<evidence type="ECO:0000259" key="22">
    <source>
        <dbReference type="PROSITE" id="PS51171"/>
    </source>
</evidence>
<feature type="domain" description="Chorismate mutase" evidence="21">
    <location>
        <begin position="1"/>
        <end position="91"/>
    </location>
</feature>
<evidence type="ECO:0000256" key="4">
    <source>
        <dbReference type="ARBA" id="ARBA00004741"/>
    </source>
</evidence>
<keyword evidence="15" id="KW-0511">Multifunctional enzyme</keyword>
<evidence type="ECO:0000256" key="8">
    <source>
        <dbReference type="ARBA" id="ARBA00021872"/>
    </source>
</evidence>
<dbReference type="PROSITE" id="PS51171">
    <property type="entry name" value="PREPHENATE_DEHYDR_3"/>
    <property type="match status" value="1"/>
</dbReference>
<dbReference type="PROSITE" id="PS51168">
    <property type="entry name" value="CHORISMATE_MUT_2"/>
    <property type="match status" value="1"/>
</dbReference>
<comment type="subcellular location">
    <subcellularLocation>
        <location evidence="3">Cytoplasm</location>
    </subcellularLocation>
</comment>
<evidence type="ECO:0000256" key="13">
    <source>
        <dbReference type="ARBA" id="ARBA00023235"/>
    </source>
</evidence>